<feature type="transmembrane region" description="Helical" evidence="1">
    <location>
        <begin position="42"/>
        <end position="65"/>
    </location>
</feature>
<dbReference type="Proteomes" id="UP001432027">
    <property type="component" value="Unassembled WGS sequence"/>
</dbReference>
<reference evidence="2" key="1">
    <citation type="submission" date="2023-10" db="EMBL/GenBank/DDBJ databases">
        <title>Genome assembly of Pristionchus species.</title>
        <authorList>
            <person name="Yoshida K."/>
            <person name="Sommer R.J."/>
        </authorList>
    </citation>
    <scope>NUCLEOTIDE SEQUENCE</scope>
    <source>
        <strain evidence="2">RS0144</strain>
    </source>
</reference>
<feature type="non-terminal residue" evidence="2">
    <location>
        <position position="1"/>
    </location>
</feature>
<dbReference type="AlphaFoldDB" id="A0AAV5T118"/>
<keyword evidence="1" id="KW-0472">Membrane</keyword>
<evidence type="ECO:0000313" key="3">
    <source>
        <dbReference type="Proteomes" id="UP001432027"/>
    </source>
</evidence>
<evidence type="ECO:0000256" key="1">
    <source>
        <dbReference type="SAM" id="Phobius"/>
    </source>
</evidence>
<sequence length="81" mass="9240">SHQLVLFAELLKLGGDNMESDLPPQKRDRVQEWKACCCRPPIILLSLLFVLFILAVIVAIVVCAVHENLEQAYESDDWNFN</sequence>
<gene>
    <name evidence="2" type="ORF">PENTCL1PPCAC_8708</name>
</gene>
<keyword evidence="1" id="KW-0812">Transmembrane</keyword>
<dbReference type="EMBL" id="BTSX01000002">
    <property type="protein sequence ID" value="GMS86533.1"/>
    <property type="molecule type" value="Genomic_DNA"/>
</dbReference>
<keyword evidence="3" id="KW-1185">Reference proteome</keyword>
<proteinExistence type="predicted"/>
<name>A0AAV5T118_9BILA</name>
<protein>
    <submittedName>
        <fullName evidence="2">Uncharacterized protein</fullName>
    </submittedName>
</protein>
<evidence type="ECO:0000313" key="2">
    <source>
        <dbReference type="EMBL" id="GMS86533.1"/>
    </source>
</evidence>
<accession>A0AAV5T118</accession>
<organism evidence="2 3">
    <name type="scientific">Pristionchus entomophagus</name>
    <dbReference type="NCBI Taxonomy" id="358040"/>
    <lineage>
        <taxon>Eukaryota</taxon>
        <taxon>Metazoa</taxon>
        <taxon>Ecdysozoa</taxon>
        <taxon>Nematoda</taxon>
        <taxon>Chromadorea</taxon>
        <taxon>Rhabditida</taxon>
        <taxon>Rhabditina</taxon>
        <taxon>Diplogasteromorpha</taxon>
        <taxon>Diplogasteroidea</taxon>
        <taxon>Neodiplogasteridae</taxon>
        <taxon>Pristionchus</taxon>
    </lineage>
</organism>
<keyword evidence="1" id="KW-1133">Transmembrane helix</keyword>
<comment type="caution">
    <text evidence="2">The sequence shown here is derived from an EMBL/GenBank/DDBJ whole genome shotgun (WGS) entry which is preliminary data.</text>
</comment>